<accession>A0A7C3F424</accession>
<dbReference type="GO" id="GO:0016491">
    <property type="term" value="F:oxidoreductase activity"/>
    <property type="evidence" value="ECO:0007669"/>
    <property type="project" value="UniProtKB-KW"/>
</dbReference>
<comment type="similarity">
    <text evidence="1">Belongs to the short-chain dehydrogenases/reductases (SDR) family.</text>
</comment>
<evidence type="ECO:0000256" key="2">
    <source>
        <dbReference type="ARBA" id="ARBA00023002"/>
    </source>
</evidence>
<dbReference type="InterPro" id="IPR002347">
    <property type="entry name" value="SDR_fam"/>
</dbReference>
<comment type="caution">
    <text evidence="3">The sequence shown here is derived from an EMBL/GenBank/DDBJ whole genome shotgun (WGS) entry which is preliminary data.</text>
</comment>
<name>A0A7C3F424_9CREN</name>
<dbReference type="InterPro" id="IPR036291">
    <property type="entry name" value="NAD(P)-bd_dom_sf"/>
</dbReference>
<dbReference type="EMBL" id="DSTX01000003">
    <property type="protein sequence ID" value="HFK20286.1"/>
    <property type="molecule type" value="Genomic_DNA"/>
</dbReference>
<protein>
    <submittedName>
        <fullName evidence="3">SDR family oxidoreductase</fullName>
    </submittedName>
</protein>
<dbReference type="PANTHER" id="PTHR43391">
    <property type="entry name" value="RETINOL DEHYDROGENASE-RELATED"/>
    <property type="match status" value="1"/>
</dbReference>
<dbReference type="PRINTS" id="PR00081">
    <property type="entry name" value="GDHRDH"/>
</dbReference>
<reference evidence="3" key="1">
    <citation type="journal article" date="2020" name="mSystems">
        <title>Genome- and Community-Level Interaction Insights into Carbon Utilization and Element Cycling Functions of Hydrothermarchaeota in Hydrothermal Sediment.</title>
        <authorList>
            <person name="Zhou Z."/>
            <person name="Liu Y."/>
            <person name="Xu W."/>
            <person name="Pan J."/>
            <person name="Luo Z.H."/>
            <person name="Li M."/>
        </authorList>
    </citation>
    <scope>NUCLEOTIDE SEQUENCE [LARGE SCALE GENOMIC DNA]</scope>
    <source>
        <strain evidence="3">SpSt-468</strain>
    </source>
</reference>
<evidence type="ECO:0000313" key="3">
    <source>
        <dbReference type="EMBL" id="HFK20286.1"/>
    </source>
</evidence>
<organism evidence="3">
    <name type="scientific">Candidatus Methanomethylicus mesodigestus</name>
    <dbReference type="NCBI Taxonomy" id="1867258"/>
    <lineage>
        <taxon>Archaea</taxon>
        <taxon>Thermoproteota</taxon>
        <taxon>Methanosuratincolia</taxon>
        <taxon>Candidatus Methanomethylicales</taxon>
        <taxon>Candidatus Methanomethylicaceae</taxon>
        <taxon>Candidatus Methanomethylicus</taxon>
    </lineage>
</organism>
<proteinExistence type="inferred from homology"/>
<dbReference type="AlphaFoldDB" id="A0A7C3F424"/>
<dbReference type="SUPFAM" id="SSF51735">
    <property type="entry name" value="NAD(P)-binding Rossmann-fold domains"/>
    <property type="match status" value="1"/>
</dbReference>
<dbReference type="Gene3D" id="3.40.50.720">
    <property type="entry name" value="NAD(P)-binding Rossmann-like Domain"/>
    <property type="match status" value="1"/>
</dbReference>
<evidence type="ECO:0000256" key="1">
    <source>
        <dbReference type="ARBA" id="ARBA00006484"/>
    </source>
</evidence>
<dbReference type="PROSITE" id="PS51257">
    <property type="entry name" value="PROKAR_LIPOPROTEIN"/>
    <property type="match status" value="1"/>
</dbReference>
<dbReference type="PANTHER" id="PTHR43391:SF86">
    <property type="entry name" value="SHORT-CHAIN DEHYDROGENASE_REDUCTASE FAMILY PROTEIN"/>
    <property type="match status" value="1"/>
</dbReference>
<keyword evidence="2" id="KW-0560">Oxidoreductase</keyword>
<dbReference type="CDD" id="cd05233">
    <property type="entry name" value="SDR_c"/>
    <property type="match status" value="1"/>
</dbReference>
<sequence>MGPLDLKDKVALVTGASDGMGKVTSAYLASLGCIVAMAARRAEVTKAIAEEVAKKYGAEALPIRMDVSSDADVEGGIKSIIEGYGRLDFVANFAGNPVGYATGDRRKAVHELPISHFKEIAEVDHFGSVRVLKYALPHMIEKKGGKIILISAITSVYGFSEDVDYIPYKRANEGLATSTALRSTREGWGVELYTLAPGDVFNPSTWNSYDEKERIEAVKYGVVHPTMIAKVVSWIFSGRLRRKYEMKVNVDTGEILDGGRYSGLANGDVIVVDAKTMPKIYQEMDEPYVPFVPEGY</sequence>
<gene>
    <name evidence="3" type="ORF">ENS19_03295</name>
</gene>
<dbReference type="GO" id="GO:0005829">
    <property type="term" value="C:cytosol"/>
    <property type="evidence" value="ECO:0007669"/>
    <property type="project" value="TreeGrafter"/>
</dbReference>
<dbReference type="Pfam" id="PF00106">
    <property type="entry name" value="adh_short"/>
    <property type="match status" value="1"/>
</dbReference>